<comment type="caution">
    <text evidence="2">The sequence shown here is derived from an EMBL/GenBank/DDBJ whole genome shotgun (WGS) entry which is preliminary data.</text>
</comment>
<evidence type="ECO:0000256" key="1">
    <source>
        <dbReference type="SAM" id="MobiDB-lite"/>
    </source>
</evidence>
<name>A0A427YBB6_9TREE</name>
<dbReference type="OrthoDB" id="2570580at2759"/>
<reference evidence="2 3" key="1">
    <citation type="submission" date="2018-11" db="EMBL/GenBank/DDBJ databases">
        <title>Genome sequence of Apiotrichum porosum DSM 27194.</title>
        <authorList>
            <person name="Aliyu H."/>
            <person name="Gorte O."/>
            <person name="Ochsenreither K."/>
        </authorList>
    </citation>
    <scope>NUCLEOTIDE SEQUENCE [LARGE SCALE GENOMIC DNA]</scope>
    <source>
        <strain evidence="2 3">DSM 27194</strain>
    </source>
</reference>
<feature type="region of interest" description="Disordered" evidence="1">
    <location>
        <begin position="556"/>
        <end position="582"/>
    </location>
</feature>
<feature type="region of interest" description="Disordered" evidence="1">
    <location>
        <begin position="40"/>
        <end position="113"/>
    </location>
</feature>
<proteinExistence type="predicted"/>
<dbReference type="AlphaFoldDB" id="A0A427YBB6"/>
<evidence type="ECO:0000313" key="2">
    <source>
        <dbReference type="EMBL" id="RSH88449.1"/>
    </source>
</evidence>
<dbReference type="RefSeq" id="XP_028480657.1">
    <property type="nucleotide sequence ID" value="XM_028616800.1"/>
</dbReference>
<gene>
    <name evidence="2" type="ORF">EHS24_000994</name>
</gene>
<feature type="compositionally biased region" description="Pro residues" evidence="1">
    <location>
        <begin position="40"/>
        <end position="53"/>
    </location>
</feature>
<protein>
    <submittedName>
        <fullName evidence="2">Uncharacterized protein</fullName>
    </submittedName>
</protein>
<accession>A0A427YBB6</accession>
<keyword evidence="3" id="KW-1185">Reference proteome</keyword>
<dbReference type="STRING" id="105984.A0A427YBB6"/>
<feature type="compositionally biased region" description="Low complexity" evidence="1">
    <location>
        <begin position="556"/>
        <end position="571"/>
    </location>
</feature>
<dbReference type="EMBL" id="RSCE01000001">
    <property type="protein sequence ID" value="RSH88449.1"/>
    <property type="molecule type" value="Genomic_DNA"/>
</dbReference>
<organism evidence="2 3">
    <name type="scientific">Apiotrichum porosum</name>
    <dbReference type="NCBI Taxonomy" id="105984"/>
    <lineage>
        <taxon>Eukaryota</taxon>
        <taxon>Fungi</taxon>
        <taxon>Dikarya</taxon>
        <taxon>Basidiomycota</taxon>
        <taxon>Agaricomycotina</taxon>
        <taxon>Tremellomycetes</taxon>
        <taxon>Trichosporonales</taxon>
        <taxon>Trichosporonaceae</taxon>
        <taxon>Apiotrichum</taxon>
    </lineage>
</organism>
<dbReference type="Proteomes" id="UP000279236">
    <property type="component" value="Unassembled WGS sequence"/>
</dbReference>
<dbReference type="GeneID" id="39585537"/>
<evidence type="ECO:0000313" key="3">
    <source>
        <dbReference type="Proteomes" id="UP000279236"/>
    </source>
</evidence>
<sequence>MPPTSHGTHYHAYLPPSVLTPLDECKLPSAKAIKLYPVPIPVSTPQRPVPKPAKPTSNRAPLTAPVPSTPIVNPPTSLPNSEAGPSRSSGRARAVPQPSVTLSQTENRRRSKRLRTDVLGTLSHYNQTESFLSSLDESGSLVGSVGDVSFANIPRWKLPLAKLTSLSTVLIDGGQVTDGKRPRDWSKRYTVLCCVMTVDPPKHIPSKTAGKPDTWIATWRVSAPGGGGRVESLSDPVSCDVKLWSSCARDWGDSVRKGDVVVLEDVEFQPASQTTGRTECLSISPFRGHSPPQPKIVYRTMPRYEAALGDYVYREGRRGAEAPGQRGVMSAEDRFLRPDLRLARSDPGIRRVAELAQWCAEWYEVFYATSGNLINDADRLRDIRNLVAHVLGYTDAPPHHFGNCGRLWTVAALQYRLRDGAMSGSMALLLIPRPVPLALVTTIQKMTKSEKCYTPRTHLFDPNPFPGLGVGRRGIEHKTTLTPVAAAVWGTHASWLARASMGMHVDWDEWRLGFIAGTPSQLLGLGDVRAVKKSASSGVIDLVNTTERRNWVVVNSSAADSEETSSSSGYSSPPPATPPKQLLHARPQSLAALSKCDYDVSTVLFSRPTRPTSPQVAAVPTHRMSYCGVPDKDQIKRPLPIPNIIMLNNVNSEVLNNGRRGNVA</sequence>